<feature type="region of interest" description="Disordered" evidence="1">
    <location>
        <begin position="595"/>
        <end position="624"/>
    </location>
</feature>
<feature type="compositionally biased region" description="Basic and acidic residues" evidence="1">
    <location>
        <begin position="285"/>
        <end position="294"/>
    </location>
</feature>
<evidence type="ECO:0000313" key="2">
    <source>
        <dbReference type="EMBL" id="OEU06036.1"/>
    </source>
</evidence>
<protein>
    <submittedName>
        <fullName evidence="2">Uncharacterized protein</fullName>
    </submittedName>
</protein>
<name>A0A1E7EJF8_9STRA</name>
<evidence type="ECO:0000256" key="1">
    <source>
        <dbReference type="SAM" id="MobiDB-lite"/>
    </source>
</evidence>
<evidence type="ECO:0000313" key="3">
    <source>
        <dbReference type="Proteomes" id="UP000095751"/>
    </source>
</evidence>
<dbReference type="KEGG" id="fcy:FRACYDRAFT_256724"/>
<sequence>MVSRCCLGLRRILGDDDVHPFITLHKGMYLGRTPSSARVKKQILRGDTTKYASLGIISNDIPTKLLKTIGLSDQKIILERIMYDERSIGASRVYLNKIRENQGRSHSLVPGENVDCQEGDTLEIRGQYHTCKFKVDRVDRRSQENRTEKEVASYSEGIAGRDNAGRFLKKRKDQQQARIGGNKRNKSPHDTTPEKSSRVPPTEEEDGPESPLAKTPETDNERELHQDDTNAAIATAGMFVGGQNQDGSPKAGATENTAHTATPQSTSNEVDPPQEDTEENAGGRTGDDGGDNNHPRATTKLHGLIERQKIVEAMQWLDDPIGIRDARTQNILAHDLPIHSLIPLATIGSEEHKKACFDLMSKLIDVHQDSLDHPNKKGMIPVQYAEYLFVEKKFIDLLLIKAPHTKRLLAKSTALVAISSRDIDLCYHTNERCNCNARFFEKKARHLTKVDANSMNKELNYAVRTTLKQNKFVEERLTSLVDKSKNKSVTRSFLTDFLDEYHESRSKTDKVLVLCDHEGDCAKCNLNHPIFTSKAEWNSNNNALDVNVIKLNRAIGKCKDLSEHLIAPEKIEENVKEALVTSFFASTQVTSLDHQKEVDSRKQAEETIEEQKKEVSTFNDERLI</sequence>
<feature type="region of interest" description="Disordered" evidence="1">
    <location>
        <begin position="139"/>
        <end position="223"/>
    </location>
</feature>
<organism evidence="2 3">
    <name type="scientific">Fragilariopsis cylindrus CCMP1102</name>
    <dbReference type="NCBI Taxonomy" id="635003"/>
    <lineage>
        <taxon>Eukaryota</taxon>
        <taxon>Sar</taxon>
        <taxon>Stramenopiles</taxon>
        <taxon>Ochrophyta</taxon>
        <taxon>Bacillariophyta</taxon>
        <taxon>Bacillariophyceae</taxon>
        <taxon>Bacillariophycidae</taxon>
        <taxon>Bacillariales</taxon>
        <taxon>Bacillariaceae</taxon>
        <taxon>Fragilariopsis</taxon>
    </lineage>
</organism>
<feature type="region of interest" description="Disordered" evidence="1">
    <location>
        <begin position="240"/>
        <end position="297"/>
    </location>
</feature>
<keyword evidence="3" id="KW-1185">Reference proteome</keyword>
<proteinExistence type="predicted"/>
<accession>A0A1E7EJF8</accession>
<reference evidence="2 3" key="1">
    <citation type="submission" date="2016-09" db="EMBL/GenBank/DDBJ databases">
        <title>Extensive genetic diversity and differential bi-allelic expression allows diatom success in the polar Southern Ocean.</title>
        <authorList>
            <consortium name="DOE Joint Genome Institute"/>
            <person name="Mock T."/>
            <person name="Otillar R.P."/>
            <person name="Strauss J."/>
            <person name="Dupont C."/>
            <person name="Frickenhaus S."/>
            <person name="Maumus F."/>
            <person name="Mcmullan M."/>
            <person name="Sanges R."/>
            <person name="Schmutz J."/>
            <person name="Toseland A."/>
            <person name="Valas R."/>
            <person name="Veluchamy A."/>
            <person name="Ward B.J."/>
            <person name="Allen A."/>
            <person name="Barry K."/>
            <person name="Falciatore A."/>
            <person name="Ferrante M."/>
            <person name="Fortunato A.E."/>
            <person name="Gloeckner G."/>
            <person name="Gruber A."/>
            <person name="Hipkin R."/>
            <person name="Janech M."/>
            <person name="Kroth P."/>
            <person name="Leese F."/>
            <person name="Lindquist E."/>
            <person name="Lyon B.R."/>
            <person name="Martin J."/>
            <person name="Mayer C."/>
            <person name="Parker M."/>
            <person name="Quesneville H."/>
            <person name="Raymond J."/>
            <person name="Uhlig C."/>
            <person name="Valentin K.U."/>
            <person name="Worden A.Z."/>
            <person name="Armbrust E.V."/>
            <person name="Bowler C."/>
            <person name="Green B."/>
            <person name="Moulton V."/>
            <person name="Van Oosterhout C."/>
            <person name="Grigoriev I."/>
        </authorList>
    </citation>
    <scope>NUCLEOTIDE SEQUENCE [LARGE SCALE GENOMIC DNA]</scope>
    <source>
        <strain evidence="2 3">CCMP1102</strain>
    </source>
</reference>
<dbReference type="EMBL" id="KV784432">
    <property type="protein sequence ID" value="OEU06036.1"/>
    <property type="molecule type" value="Genomic_DNA"/>
</dbReference>
<feature type="compositionally biased region" description="Basic and acidic residues" evidence="1">
    <location>
        <begin position="187"/>
        <end position="197"/>
    </location>
</feature>
<dbReference type="InParanoid" id="A0A1E7EJF8"/>
<feature type="compositionally biased region" description="Basic and acidic residues" evidence="1">
    <location>
        <begin position="139"/>
        <end position="151"/>
    </location>
</feature>
<gene>
    <name evidence="2" type="ORF">FRACYDRAFT_256724</name>
</gene>
<dbReference type="Proteomes" id="UP000095751">
    <property type="component" value="Unassembled WGS sequence"/>
</dbReference>
<dbReference type="AlphaFoldDB" id="A0A1E7EJF8"/>
<feature type="compositionally biased region" description="Polar residues" evidence="1">
    <location>
        <begin position="254"/>
        <end position="269"/>
    </location>
</feature>